<dbReference type="EMBL" id="QVLU01000025">
    <property type="protein sequence ID" value="RGE67164.1"/>
    <property type="molecule type" value="Genomic_DNA"/>
</dbReference>
<dbReference type="GeneID" id="97985332"/>
<dbReference type="EMBL" id="QVLV01000001">
    <property type="protein sequence ID" value="RGE64794.1"/>
    <property type="molecule type" value="Genomic_DNA"/>
</dbReference>
<feature type="site" description="Contributes to redox potential value" evidence="9">
    <location>
        <position position="31"/>
    </location>
</feature>
<dbReference type="AlphaFoldDB" id="A0A3E3ICJ4"/>
<evidence type="ECO:0000313" key="15">
    <source>
        <dbReference type="Proteomes" id="UP000261166"/>
    </source>
</evidence>
<dbReference type="PROSITE" id="PS51352">
    <property type="entry name" value="THIOREDOXIN_2"/>
    <property type="match status" value="1"/>
</dbReference>
<dbReference type="CDD" id="cd02947">
    <property type="entry name" value="TRX_family"/>
    <property type="match status" value="1"/>
</dbReference>
<evidence type="ECO:0000256" key="1">
    <source>
        <dbReference type="ARBA" id="ARBA00008987"/>
    </source>
</evidence>
<dbReference type="PIRSF" id="PIRSF000077">
    <property type="entry name" value="Thioredoxin"/>
    <property type="match status" value="1"/>
</dbReference>
<comment type="similarity">
    <text evidence="1 8">Belongs to the thioredoxin family.</text>
</comment>
<feature type="active site" description="Nucleophile" evidence="9">
    <location>
        <position position="33"/>
    </location>
</feature>
<dbReference type="PROSITE" id="PS00194">
    <property type="entry name" value="THIOREDOXIN_1"/>
    <property type="match status" value="1"/>
</dbReference>
<dbReference type="GO" id="GO:0005829">
    <property type="term" value="C:cytosol"/>
    <property type="evidence" value="ECO:0007669"/>
    <property type="project" value="TreeGrafter"/>
</dbReference>
<comment type="caution">
    <text evidence="12">The sequence shown here is derived from an EMBL/GenBank/DDBJ whole genome shotgun (WGS) entry which is preliminary data.</text>
</comment>
<reference evidence="12 15" key="1">
    <citation type="submission" date="2018-08" db="EMBL/GenBank/DDBJ databases">
        <title>A genome reference for cultivated species of the human gut microbiota.</title>
        <authorList>
            <person name="Zou Y."/>
            <person name="Xue W."/>
            <person name="Luo G."/>
        </authorList>
    </citation>
    <scope>NUCLEOTIDE SEQUENCE [LARGE SCALE GENOMIC DNA]</scope>
    <source>
        <strain evidence="13 15">AF26-4BH</strain>
        <strain evidence="12">TF05-5AC</strain>
    </source>
</reference>
<keyword evidence="14" id="KW-1185">Reference proteome</keyword>
<dbReference type="Gene3D" id="3.40.30.10">
    <property type="entry name" value="Glutaredoxin"/>
    <property type="match status" value="1"/>
</dbReference>
<feature type="active site" description="Nucleophile" evidence="9">
    <location>
        <position position="30"/>
    </location>
</feature>
<dbReference type="PANTHER" id="PTHR45663:SF11">
    <property type="entry name" value="GEO12009P1"/>
    <property type="match status" value="1"/>
</dbReference>
<evidence type="ECO:0000256" key="2">
    <source>
        <dbReference type="ARBA" id="ARBA00020570"/>
    </source>
</evidence>
<accession>A0A3E3ICJ4</accession>
<dbReference type="Proteomes" id="UP000261166">
    <property type="component" value="Unassembled WGS sequence"/>
</dbReference>
<evidence type="ECO:0000313" key="13">
    <source>
        <dbReference type="EMBL" id="RGE67164.1"/>
    </source>
</evidence>
<sequence length="106" mass="12105">MEYKFTSADFEKEVLQSDKPVLVDFFADWCGPCKMMAPVVEQLAEELEGKAKVGKLNIDENMDIAEKYRVMNIPTFLIFKDGQEKERIVGAVSKNELKNKLEQTLA</sequence>
<dbReference type="InterPro" id="IPR005746">
    <property type="entry name" value="Thioredoxin"/>
</dbReference>
<gene>
    <name evidence="12" type="primary">trxA</name>
    <name evidence="13" type="ORF">DWY69_22685</name>
    <name evidence="12" type="ORF">DXC51_00150</name>
</gene>
<keyword evidence="4" id="KW-0249">Electron transport</keyword>
<evidence type="ECO:0000256" key="8">
    <source>
        <dbReference type="PIRNR" id="PIRNR000077"/>
    </source>
</evidence>
<dbReference type="InterPro" id="IPR036249">
    <property type="entry name" value="Thioredoxin-like_sf"/>
</dbReference>
<dbReference type="SUPFAM" id="SSF52833">
    <property type="entry name" value="Thioredoxin-like"/>
    <property type="match status" value="1"/>
</dbReference>
<feature type="domain" description="Thioredoxin" evidence="11">
    <location>
        <begin position="1"/>
        <end position="106"/>
    </location>
</feature>
<protein>
    <recommendedName>
        <fullName evidence="2 7">Thioredoxin</fullName>
    </recommendedName>
</protein>
<evidence type="ECO:0000256" key="3">
    <source>
        <dbReference type="ARBA" id="ARBA00022448"/>
    </source>
</evidence>
<dbReference type="InterPro" id="IPR013766">
    <property type="entry name" value="Thioredoxin_domain"/>
</dbReference>
<evidence type="ECO:0000256" key="4">
    <source>
        <dbReference type="ARBA" id="ARBA00022982"/>
    </source>
</evidence>
<dbReference type="Pfam" id="PF00085">
    <property type="entry name" value="Thioredoxin"/>
    <property type="match status" value="1"/>
</dbReference>
<name>A0A3E3ICJ4_9FIRM</name>
<dbReference type="OrthoDB" id="9790390at2"/>
<evidence type="ECO:0000313" key="14">
    <source>
        <dbReference type="Proteomes" id="UP000260812"/>
    </source>
</evidence>
<evidence type="ECO:0000256" key="7">
    <source>
        <dbReference type="NCBIfam" id="TIGR01068"/>
    </source>
</evidence>
<organism evidence="12 14">
    <name type="scientific">Eisenbergiella massiliensis</name>
    <dbReference type="NCBI Taxonomy" id="1720294"/>
    <lineage>
        <taxon>Bacteria</taxon>
        <taxon>Bacillati</taxon>
        <taxon>Bacillota</taxon>
        <taxon>Clostridia</taxon>
        <taxon>Lachnospirales</taxon>
        <taxon>Lachnospiraceae</taxon>
        <taxon>Eisenbergiella</taxon>
    </lineage>
</organism>
<dbReference type="Proteomes" id="UP000260812">
    <property type="component" value="Unassembled WGS sequence"/>
</dbReference>
<dbReference type="NCBIfam" id="TIGR01068">
    <property type="entry name" value="thioredoxin"/>
    <property type="match status" value="1"/>
</dbReference>
<keyword evidence="5 10" id="KW-1015">Disulfide bond</keyword>
<evidence type="ECO:0000313" key="12">
    <source>
        <dbReference type="EMBL" id="RGE64794.1"/>
    </source>
</evidence>
<keyword evidence="3" id="KW-0813">Transport</keyword>
<dbReference type="RefSeq" id="WP_025487895.1">
    <property type="nucleotide sequence ID" value="NZ_CALBAU010000462.1"/>
</dbReference>
<evidence type="ECO:0000256" key="9">
    <source>
        <dbReference type="PIRSR" id="PIRSR000077-1"/>
    </source>
</evidence>
<evidence type="ECO:0000259" key="11">
    <source>
        <dbReference type="PROSITE" id="PS51352"/>
    </source>
</evidence>
<dbReference type="FunFam" id="3.40.30.10:FF:000001">
    <property type="entry name" value="Thioredoxin"/>
    <property type="match status" value="1"/>
</dbReference>
<evidence type="ECO:0000256" key="5">
    <source>
        <dbReference type="ARBA" id="ARBA00023157"/>
    </source>
</evidence>
<evidence type="ECO:0000256" key="10">
    <source>
        <dbReference type="PIRSR" id="PIRSR000077-4"/>
    </source>
</evidence>
<dbReference type="GO" id="GO:0045454">
    <property type="term" value="P:cell redox homeostasis"/>
    <property type="evidence" value="ECO:0007669"/>
    <property type="project" value="TreeGrafter"/>
</dbReference>
<dbReference type="GO" id="GO:0015035">
    <property type="term" value="F:protein-disulfide reductase activity"/>
    <property type="evidence" value="ECO:0007669"/>
    <property type="project" value="UniProtKB-UniRule"/>
</dbReference>
<feature type="site" description="Contributes to redox potential value" evidence="9">
    <location>
        <position position="32"/>
    </location>
</feature>
<feature type="disulfide bond" description="Redox-active" evidence="10">
    <location>
        <begin position="30"/>
        <end position="33"/>
    </location>
</feature>
<dbReference type="PRINTS" id="PR00421">
    <property type="entry name" value="THIOREDOXIN"/>
</dbReference>
<dbReference type="PANTHER" id="PTHR45663">
    <property type="entry name" value="GEO12009P1"/>
    <property type="match status" value="1"/>
</dbReference>
<feature type="site" description="Deprotonates C-terminal active site Cys" evidence="9">
    <location>
        <position position="24"/>
    </location>
</feature>
<evidence type="ECO:0000256" key="6">
    <source>
        <dbReference type="ARBA" id="ARBA00023284"/>
    </source>
</evidence>
<proteinExistence type="inferred from homology"/>
<dbReference type="InterPro" id="IPR017937">
    <property type="entry name" value="Thioredoxin_CS"/>
</dbReference>
<keyword evidence="6 10" id="KW-0676">Redox-active center</keyword>